<dbReference type="NCBIfam" id="TIGR02385">
    <property type="entry name" value="RelE_StbE"/>
    <property type="match status" value="1"/>
</dbReference>
<evidence type="ECO:0000256" key="1">
    <source>
        <dbReference type="ARBA" id="ARBA00006226"/>
    </source>
</evidence>
<gene>
    <name evidence="3" type="ORF">B5K10_02050</name>
</gene>
<dbReference type="AlphaFoldDB" id="A0A3E1BZT4"/>
<evidence type="ECO:0000256" key="2">
    <source>
        <dbReference type="ARBA" id="ARBA00022649"/>
    </source>
</evidence>
<dbReference type="EMBL" id="NAOO01000001">
    <property type="protein sequence ID" value="RFC01125.1"/>
    <property type="molecule type" value="Genomic_DNA"/>
</dbReference>
<keyword evidence="2" id="KW-1277">Toxin-antitoxin system</keyword>
<reference evidence="3 4" key="1">
    <citation type="submission" date="2017-03" db="EMBL/GenBank/DDBJ databases">
        <title>Genome analysis of Rhizobial strains effectives or ineffectives for nitrogen fixation isolated from bean seeds.</title>
        <authorList>
            <person name="Peralta H."/>
            <person name="Aguilar-Vera A."/>
            <person name="Mora Y."/>
            <person name="Vargas-Lagunas C."/>
            <person name="Girard L."/>
            <person name="Mora J."/>
        </authorList>
    </citation>
    <scope>NUCLEOTIDE SEQUENCE [LARGE SCALE GENOMIC DNA]</scope>
    <source>
        <strain evidence="3 4">CCGM5</strain>
    </source>
</reference>
<evidence type="ECO:0000313" key="4">
    <source>
        <dbReference type="Proteomes" id="UP000256748"/>
    </source>
</evidence>
<dbReference type="Proteomes" id="UP000256748">
    <property type="component" value="Unassembled WGS sequence"/>
</dbReference>
<protein>
    <submittedName>
        <fullName evidence="3">Plasmid stabilization protein</fullName>
    </submittedName>
</protein>
<dbReference type="PANTHER" id="PTHR33755">
    <property type="entry name" value="TOXIN PARE1-RELATED"/>
    <property type="match status" value="1"/>
</dbReference>
<dbReference type="Gene3D" id="3.30.2310.20">
    <property type="entry name" value="RelE-like"/>
    <property type="match status" value="1"/>
</dbReference>
<dbReference type="Pfam" id="PF05016">
    <property type="entry name" value="ParE_toxin"/>
    <property type="match status" value="1"/>
</dbReference>
<sequence>MRLVWTKRYLKELADINDYIGERNPRAAVRVVNDIHSKTEKLLSANPFIGRAGEIRGTRELVIPATPYIVAYRVRDDHIEVLFVQHGAREWPDEV</sequence>
<dbReference type="InterPro" id="IPR035093">
    <property type="entry name" value="RelE/ParE_toxin_dom_sf"/>
</dbReference>
<comment type="caution">
    <text evidence="3">The sequence shown here is derived from an EMBL/GenBank/DDBJ whole genome shotgun (WGS) entry which is preliminary data.</text>
</comment>
<evidence type="ECO:0000313" key="3">
    <source>
        <dbReference type="EMBL" id="RFC01125.1"/>
    </source>
</evidence>
<comment type="similarity">
    <text evidence="1">Belongs to the RelE toxin family.</text>
</comment>
<dbReference type="InterPro" id="IPR007712">
    <property type="entry name" value="RelE/ParE_toxin"/>
</dbReference>
<name>A0A3E1BZT4_RHILT</name>
<proteinExistence type="inferred from homology"/>
<dbReference type="InterPro" id="IPR051803">
    <property type="entry name" value="TA_system_RelE-like_toxin"/>
</dbReference>
<accession>A0A3E1BZT4</accession>
<organism evidence="3 4">
    <name type="scientific">Rhizobium leguminosarum bv. trifolii</name>
    <dbReference type="NCBI Taxonomy" id="386"/>
    <lineage>
        <taxon>Bacteria</taxon>
        <taxon>Pseudomonadati</taxon>
        <taxon>Pseudomonadota</taxon>
        <taxon>Alphaproteobacteria</taxon>
        <taxon>Hyphomicrobiales</taxon>
        <taxon>Rhizobiaceae</taxon>
        <taxon>Rhizobium/Agrobacterium group</taxon>
        <taxon>Rhizobium</taxon>
    </lineage>
</organism>
<dbReference type="PANTHER" id="PTHR33755:SF6">
    <property type="entry name" value="PLASMID STABILIZATION SYSTEM PROTEIN"/>
    <property type="match status" value="1"/>
</dbReference>
<dbReference type="RefSeq" id="WP_116272147.1">
    <property type="nucleotide sequence ID" value="NZ_KZ859521.1"/>
</dbReference>